<dbReference type="PANTHER" id="PTHR43540">
    <property type="entry name" value="PEROXYUREIDOACRYLATE/UREIDOACRYLATE AMIDOHYDROLASE-RELATED"/>
    <property type="match status" value="1"/>
</dbReference>
<evidence type="ECO:0000256" key="1">
    <source>
        <dbReference type="ARBA" id="ARBA00022801"/>
    </source>
</evidence>
<feature type="non-terminal residue" evidence="3">
    <location>
        <position position="1"/>
    </location>
</feature>
<evidence type="ECO:0000313" key="3">
    <source>
        <dbReference type="EMBL" id="GAG30385.1"/>
    </source>
</evidence>
<dbReference type="EMBL" id="BARS01043900">
    <property type="protein sequence ID" value="GAG30385.1"/>
    <property type="molecule type" value="Genomic_DNA"/>
</dbReference>
<dbReference type="GO" id="GO:0016787">
    <property type="term" value="F:hydrolase activity"/>
    <property type="evidence" value="ECO:0007669"/>
    <property type="project" value="UniProtKB-KW"/>
</dbReference>
<protein>
    <recommendedName>
        <fullName evidence="2">Isochorismatase-like domain-containing protein</fullName>
    </recommendedName>
</protein>
<dbReference type="Gene3D" id="3.40.50.850">
    <property type="entry name" value="Isochorismatase-like"/>
    <property type="match status" value="1"/>
</dbReference>
<reference evidence="3" key="1">
    <citation type="journal article" date="2014" name="Front. Microbiol.">
        <title>High frequency of phylogenetically diverse reductive dehalogenase-homologous genes in deep subseafloor sedimentary metagenomes.</title>
        <authorList>
            <person name="Kawai M."/>
            <person name="Futagami T."/>
            <person name="Toyoda A."/>
            <person name="Takaki Y."/>
            <person name="Nishi S."/>
            <person name="Hori S."/>
            <person name="Arai W."/>
            <person name="Tsubouchi T."/>
            <person name="Morono Y."/>
            <person name="Uchiyama I."/>
            <person name="Ito T."/>
            <person name="Fujiyama A."/>
            <person name="Inagaki F."/>
            <person name="Takami H."/>
        </authorList>
    </citation>
    <scope>NUCLEOTIDE SEQUENCE</scope>
    <source>
        <strain evidence="3">Expedition CK06-06</strain>
    </source>
</reference>
<dbReference type="AlphaFoldDB" id="X0WI84"/>
<dbReference type="CDD" id="cd00431">
    <property type="entry name" value="cysteine_hydrolases"/>
    <property type="match status" value="1"/>
</dbReference>
<sequence>PNARQAGSGGETLPMDLRAIILDNGVQPNAVRQGTRRATANLGGWVMSDETILDEWGGVEVPAAPAAEAVEAAAATTALLVLDIQQGNCNLERRPRCVVTLGGIADLLARARQAGAAVVYSLTRSAEPADIRPELAPKGDEPVVKASVDKFHGTELEKILSERGIETVIIVGTAAHGAVLHTATGAAMRGLKVIVPVDGMSATEPYAEQYTAWHLANSPGTRKATTLTRTDLVSF</sequence>
<organism evidence="3">
    <name type="scientific">marine sediment metagenome</name>
    <dbReference type="NCBI Taxonomy" id="412755"/>
    <lineage>
        <taxon>unclassified sequences</taxon>
        <taxon>metagenomes</taxon>
        <taxon>ecological metagenomes</taxon>
    </lineage>
</organism>
<comment type="caution">
    <text evidence="3">The sequence shown here is derived from an EMBL/GenBank/DDBJ whole genome shotgun (WGS) entry which is preliminary data.</text>
</comment>
<feature type="domain" description="Isochorismatase-like" evidence="2">
    <location>
        <begin position="77"/>
        <end position="217"/>
    </location>
</feature>
<dbReference type="SUPFAM" id="SSF52499">
    <property type="entry name" value="Isochorismatase-like hydrolases"/>
    <property type="match status" value="1"/>
</dbReference>
<proteinExistence type="predicted"/>
<dbReference type="Pfam" id="PF00857">
    <property type="entry name" value="Isochorismatase"/>
    <property type="match status" value="1"/>
</dbReference>
<dbReference type="InterPro" id="IPR036380">
    <property type="entry name" value="Isochorismatase-like_sf"/>
</dbReference>
<dbReference type="InterPro" id="IPR000868">
    <property type="entry name" value="Isochorismatase-like_dom"/>
</dbReference>
<dbReference type="PANTHER" id="PTHR43540:SF6">
    <property type="entry name" value="ISOCHORISMATASE-LIKE DOMAIN-CONTAINING PROTEIN"/>
    <property type="match status" value="1"/>
</dbReference>
<gene>
    <name evidence="3" type="ORF">S01H1_66399</name>
</gene>
<keyword evidence="1" id="KW-0378">Hydrolase</keyword>
<accession>X0WI84</accession>
<dbReference type="InterPro" id="IPR050272">
    <property type="entry name" value="Isochorismatase-like_hydrls"/>
</dbReference>
<evidence type="ECO:0000259" key="2">
    <source>
        <dbReference type="Pfam" id="PF00857"/>
    </source>
</evidence>
<name>X0WI84_9ZZZZ</name>